<feature type="transmembrane region" description="Helical" evidence="11">
    <location>
        <begin position="357"/>
        <end position="379"/>
    </location>
</feature>
<dbReference type="Pfam" id="PF12819">
    <property type="entry name" value="Malectin_like"/>
    <property type="match status" value="1"/>
</dbReference>
<feature type="domain" description="Malectin-like" evidence="13">
    <location>
        <begin position="33"/>
        <end position="321"/>
    </location>
</feature>
<evidence type="ECO:0000256" key="10">
    <source>
        <dbReference type="ARBA" id="ARBA00023180"/>
    </source>
</evidence>
<keyword evidence="7" id="KW-0067">ATP-binding</keyword>
<dbReference type="GO" id="GO:0005524">
    <property type="term" value="F:ATP binding"/>
    <property type="evidence" value="ECO:0007669"/>
    <property type="project" value="UniProtKB-KW"/>
</dbReference>
<dbReference type="InterPro" id="IPR045272">
    <property type="entry name" value="ANXUR1/2-like"/>
</dbReference>
<evidence type="ECO:0000256" key="5">
    <source>
        <dbReference type="ARBA" id="ARBA00022729"/>
    </source>
</evidence>
<feature type="signal peptide" evidence="12">
    <location>
        <begin position="1"/>
        <end position="18"/>
    </location>
</feature>
<keyword evidence="9 11" id="KW-0472">Membrane</keyword>
<evidence type="ECO:0000256" key="9">
    <source>
        <dbReference type="ARBA" id="ARBA00023136"/>
    </source>
</evidence>
<comment type="caution">
    <text evidence="14">The sequence shown here is derived from an EMBL/GenBank/DDBJ whole genome shotgun (WGS) entry which is preliminary data.</text>
</comment>
<dbReference type="InterPro" id="IPR024788">
    <property type="entry name" value="Malectin-like_Carb-bd_dom"/>
</dbReference>
<dbReference type="FunFam" id="2.60.120.430:FF:000005">
    <property type="entry name" value="Putative receptor-like protein kinase"/>
    <property type="match status" value="1"/>
</dbReference>
<keyword evidence="6" id="KW-0547">Nucleotide-binding</keyword>
<comment type="subcellular location">
    <subcellularLocation>
        <location evidence="1">Membrane</location>
        <topology evidence="1">Single-pass type I membrane protein</topology>
    </subcellularLocation>
</comment>
<dbReference type="Proteomes" id="UP000237347">
    <property type="component" value="Unassembled WGS sequence"/>
</dbReference>
<evidence type="ECO:0000256" key="11">
    <source>
        <dbReference type="SAM" id="Phobius"/>
    </source>
</evidence>
<dbReference type="EMBL" id="PKMF04000342">
    <property type="protein sequence ID" value="KAK7836878.1"/>
    <property type="molecule type" value="Genomic_DNA"/>
</dbReference>
<evidence type="ECO:0000256" key="3">
    <source>
        <dbReference type="ARBA" id="ARBA00022679"/>
    </source>
</evidence>
<evidence type="ECO:0000256" key="8">
    <source>
        <dbReference type="ARBA" id="ARBA00022989"/>
    </source>
</evidence>
<evidence type="ECO:0000256" key="4">
    <source>
        <dbReference type="ARBA" id="ARBA00022692"/>
    </source>
</evidence>
<keyword evidence="5 12" id="KW-0732">Signal</keyword>
<dbReference type="PANTHER" id="PTHR34590:SF10">
    <property type="entry name" value="RECEPTOR-LIKE PROTEIN KINASE HERK 1"/>
    <property type="match status" value="1"/>
</dbReference>
<evidence type="ECO:0000256" key="12">
    <source>
        <dbReference type="SAM" id="SignalP"/>
    </source>
</evidence>
<reference evidence="14 15" key="1">
    <citation type="journal article" date="2018" name="Sci. Data">
        <title>The draft genome sequence of cork oak.</title>
        <authorList>
            <person name="Ramos A.M."/>
            <person name="Usie A."/>
            <person name="Barbosa P."/>
            <person name="Barros P.M."/>
            <person name="Capote T."/>
            <person name="Chaves I."/>
            <person name="Simoes F."/>
            <person name="Abreu I."/>
            <person name="Carrasquinho I."/>
            <person name="Faro C."/>
            <person name="Guimaraes J.B."/>
            <person name="Mendonca D."/>
            <person name="Nobrega F."/>
            <person name="Rodrigues L."/>
            <person name="Saibo N.J.M."/>
            <person name="Varela M.C."/>
            <person name="Egas C."/>
            <person name="Matos J."/>
            <person name="Miguel C.M."/>
            <person name="Oliveira M.M."/>
            <person name="Ricardo C.P."/>
            <person name="Goncalves S."/>
        </authorList>
    </citation>
    <scope>NUCLEOTIDE SEQUENCE [LARGE SCALE GENOMIC DNA]</scope>
    <source>
        <strain evidence="15">cv. HL8</strain>
    </source>
</reference>
<keyword evidence="10" id="KW-0325">Glycoprotein</keyword>
<dbReference type="Gene3D" id="2.60.120.430">
    <property type="entry name" value="Galactose-binding lectin"/>
    <property type="match status" value="2"/>
</dbReference>
<evidence type="ECO:0000313" key="14">
    <source>
        <dbReference type="EMBL" id="KAK7836878.1"/>
    </source>
</evidence>
<accession>A0AAW0KE88</accession>
<dbReference type="PANTHER" id="PTHR34590">
    <property type="entry name" value="OS03G0124300 PROTEIN-RELATED"/>
    <property type="match status" value="1"/>
</dbReference>
<dbReference type="GO" id="GO:0004674">
    <property type="term" value="F:protein serine/threonine kinase activity"/>
    <property type="evidence" value="ECO:0007669"/>
    <property type="project" value="UniProtKB-KW"/>
</dbReference>
<dbReference type="GO" id="GO:0016020">
    <property type="term" value="C:membrane"/>
    <property type="evidence" value="ECO:0007669"/>
    <property type="project" value="UniProtKB-SubCell"/>
</dbReference>
<keyword evidence="8 11" id="KW-1133">Transmembrane helix</keyword>
<name>A0AAW0KE88_QUESU</name>
<evidence type="ECO:0000256" key="6">
    <source>
        <dbReference type="ARBA" id="ARBA00022741"/>
    </source>
</evidence>
<evidence type="ECO:0000256" key="1">
    <source>
        <dbReference type="ARBA" id="ARBA00004479"/>
    </source>
</evidence>
<organism evidence="14 15">
    <name type="scientific">Quercus suber</name>
    <name type="common">Cork oak</name>
    <dbReference type="NCBI Taxonomy" id="58331"/>
    <lineage>
        <taxon>Eukaryota</taxon>
        <taxon>Viridiplantae</taxon>
        <taxon>Streptophyta</taxon>
        <taxon>Embryophyta</taxon>
        <taxon>Tracheophyta</taxon>
        <taxon>Spermatophyta</taxon>
        <taxon>Magnoliopsida</taxon>
        <taxon>eudicotyledons</taxon>
        <taxon>Gunneridae</taxon>
        <taxon>Pentapetalae</taxon>
        <taxon>rosids</taxon>
        <taxon>fabids</taxon>
        <taxon>Fagales</taxon>
        <taxon>Fagaceae</taxon>
        <taxon>Quercus</taxon>
    </lineage>
</organism>
<protein>
    <submittedName>
        <fullName evidence="14">Receptor-like protein kinase</fullName>
    </submittedName>
</protein>
<proteinExistence type="predicted"/>
<keyword evidence="15" id="KW-1185">Reference proteome</keyword>
<keyword evidence="2" id="KW-0723">Serine/threonine-protein kinase</keyword>
<keyword evidence="2" id="KW-0418">Kinase</keyword>
<evidence type="ECO:0000256" key="2">
    <source>
        <dbReference type="ARBA" id="ARBA00022527"/>
    </source>
</evidence>
<evidence type="ECO:0000313" key="15">
    <source>
        <dbReference type="Proteomes" id="UP000237347"/>
    </source>
</evidence>
<dbReference type="AlphaFoldDB" id="A0AAW0KE88"/>
<keyword evidence="3" id="KW-0808">Transferase</keyword>
<sequence>MAILLVLLYTLFSASTIAYSAFAPFVPPDNFLIDCGADKSSILNDGRTFKTEDQSKQFLQAKEEIKVSVEKGDVPSPIYLSARIFVTDAIYSFHLTKAGWHWVRLHFYPFKNDQFDLSKATFSVNTNKYVLLHSFNMDNNTNYVLKEYLLNVTDPQFSIKFMPMKNSAAFINAIEVVSAPDDLITDDANNLTPVGKTWTPDGSYLKSKALAKSVTVATTVVKYPDGLTPLIAPQSVYASAVEMAESNVNNPNFNVTWNFEADPAFGYLIRLHFCDIVSKALNDLYFNVYINGLMAIADLDLSHELENQLAAAYYKDIVVNASLMSNGEVSKLVHLNWILFGVDGSKAAGGIGTRKTVAVVGFAMMFGAFAGLGAMVFKWHKRPQDWQKRNSFSSWLLPLHAVSHPEETSSPATSQATDEHSGTAMFAQFTNLSGR</sequence>
<evidence type="ECO:0000256" key="7">
    <source>
        <dbReference type="ARBA" id="ARBA00022840"/>
    </source>
</evidence>
<gene>
    <name evidence="14" type="ORF">CFP56_021967</name>
</gene>
<keyword evidence="4 11" id="KW-0812">Transmembrane</keyword>
<dbReference type="GO" id="GO:0004714">
    <property type="term" value="F:transmembrane receptor protein tyrosine kinase activity"/>
    <property type="evidence" value="ECO:0007669"/>
    <property type="project" value="InterPro"/>
</dbReference>
<evidence type="ECO:0000259" key="13">
    <source>
        <dbReference type="Pfam" id="PF12819"/>
    </source>
</evidence>
<feature type="chain" id="PRO_5043967958" evidence="12">
    <location>
        <begin position="19"/>
        <end position="435"/>
    </location>
</feature>